<evidence type="ECO:0000256" key="8">
    <source>
        <dbReference type="ARBA" id="ARBA00023065"/>
    </source>
</evidence>
<evidence type="ECO:0000313" key="11">
    <source>
        <dbReference type="EMBL" id="MCE2597011.1"/>
    </source>
</evidence>
<dbReference type="PANTHER" id="PTHR42771:SF2">
    <property type="entry name" value="IRON(3+)-HYDROXAMATE IMPORT ATP-BINDING PROTEIN FHUC"/>
    <property type="match status" value="1"/>
</dbReference>
<keyword evidence="2" id="KW-0813">Transport</keyword>
<proteinExistence type="predicted"/>
<evidence type="ECO:0000256" key="6">
    <source>
        <dbReference type="ARBA" id="ARBA00022840"/>
    </source>
</evidence>
<dbReference type="GO" id="GO:0005524">
    <property type="term" value="F:ATP binding"/>
    <property type="evidence" value="ECO:0007669"/>
    <property type="project" value="UniProtKB-KW"/>
</dbReference>
<keyword evidence="6 11" id="KW-0067">ATP-binding</keyword>
<keyword evidence="12" id="KW-1185">Reference proteome</keyword>
<evidence type="ECO:0000256" key="2">
    <source>
        <dbReference type="ARBA" id="ARBA00022448"/>
    </source>
</evidence>
<evidence type="ECO:0000256" key="5">
    <source>
        <dbReference type="ARBA" id="ARBA00022741"/>
    </source>
</evidence>
<dbReference type="SMART" id="SM00382">
    <property type="entry name" value="AAA"/>
    <property type="match status" value="1"/>
</dbReference>
<evidence type="ECO:0000256" key="4">
    <source>
        <dbReference type="ARBA" id="ARBA00022496"/>
    </source>
</evidence>
<evidence type="ECO:0000259" key="10">
    <source>
        <dbReference type="PROSITE" id="PS50893"/>
    </source>
</evidence>
<gene>
    <name evidence="11" type="ORF">K6Y31_19730</name>
</gene>
<evidence type="ECO:0000256" key="9">
    <source>
        <dbReference type="ARBA" id="ARBA00023136"/>
    </source>
</evidence>
<evidence type="ECO:0000313" key="12">
    <source>
        <dbReference type="Proteomes" id="UP001201273"/>
    </source>
</evidence>
<comment type="subcellular location">
    <subcellularLocation>
        <location evidence="1">Cell membrane</location>
        <topology evidence="1">Peripheral membrane protein</topology>
    </subcellularLocation>
</comment>
<dbReference type="Proteomes" id="UP001201273">
    <property type="component" value="Unassembled WGS sequence"/>
</dbReference>
<keyword evidence="7" id="KW-0408">Iron</keyword>
<feature type="domain" description="ABC transporter" evidence="10">
    <location>
        <begin position="4"/>
        <end position="239"/>
    </location>
</feature>
<dbReference type="InterPro" id="IPR017871">
    <property type="entry name" value="ABC_transporter-like_CS"/>
</dbReference>
<keyword evidence="9" id="KW-0472">Membrane</keyword>
<dbReference type="RefSeq" id="WP_233054759.1">
    <property type="nucleotide sequence ID" value="NZ_JAIMJA010000029.1"/>
</dbReference>
<accession>A0ABS8WHA1</accession>
<keyword evidence="5" id="KW-0547">Nucleotide-binding</keyword>
<dbReference type="InterPro" id="IPR003593">
    <property type="entry name" value="AAA+_ATPase"/>
</dbReference>
<dbReference type="InterPro" id="IPR027417">
    <property type="entry name" value="P-loop_NTPase"/>
</dbReference>
<dbReference type="PROSITE" id="PS50893">
    <property type="entry name" value="ABC_TRANSPORTER_2"/>
    <property type="match status" value="1"/>
</dbReference>
<dbReference type="EMBL" id="JAIMJA010000029">
    <property type="protein sequence ID" value="MCE2597011.1"/>
    <property type="molecule type" value="Genomic_DNA"/>
</dbReference>
<dbReference type="CDD" id="cd03214">
    <property type="entry name" value="ABC_Iron-Siderophores_B12_Hemin"/>
    <property type="match status" value="1"/>
</dbReference>
<protein>
    <submittedName>
        <fullName evidence="11">ABC transporter ATP-binding protein</fullName>
    </submittedName>
</protein>
<dbReference type="SUPFAM" id="SSF52540">
    <property type="entry name" value="P-loop containing nucleoside triphosphate hydrolases"/>
    <property type="match status" value="1"/>
</dbReference>
<dbReference type="Pfam" id="PF00005">
    <property type="entry name" value="ABC_tran"/>
    <property type="match status" value="1"/>
</dbReference>
<evidence type="ECO:0000256" key="3">
    <source>
        <dbReference type="ARBA" id="ARBA00022475"/>
    </source>
</evidence>
<evidence type="ECO:0000256" key="7">
    <source>
        <dbReference type="ARBA" id="ARBA00023004"/>
    </source>
</evidence>
<organism evidence="11 12">
    <name type="scientific">Motilimonas cestriensis</name>
    <dbReference type="NCBI Taxonomy" id="2742685"/>
    <lineage>
        <taxon>Bacteria</taxon>
        <taxon>Pseudomonadati</taxon>
        <taxon>Pseudomonadota</taxon>
        <taxon>Gammaproteobacteria</taxon>
        <taxon>Alteromonadales</taxon>
        <taxon>Alteromonadales genera incertae sedis</taxon>
        <taxon>Motilimonas</taxon>
    </lineage>
</organism>
<evidence type="ECO:0000256" key="1">
    <source>
        <dbReference type="ARBA" id="ARBA00004202"/>
    </source>
</evidence>
<dbReference type="InterPro" id="IPR051535">
    <property type="entry name" value="Siderophore_ABC-ATPase"/>
</dbReference>
<keyword evidence="8" id="KW-0406">Ion transport</keyword>
<keyword evidence="3" id="KW-1003">Cell membrane</keyword>
<dbReference type="InterPro" id="IPR003439">
    <property type="entry name" value="ABC_transporter-like_ATP-bd"/>
</dbReference>
<keyword evidence="4" id="KW-0410">Iron transport</keyword>
<comment type="caution">
    <text evidence="11">The sequence shown here is derived from an EMBL/GenBank/DDBJ whole genome shotgun (WGS) entry which is preliminary data.</text>
</comment>
<sequence length="269" mass="29195">MALLSVNGINFCYESKAVIKDVSITLSAGSLVGIVGPNGGGKSTLIKLLAKQMMPTAGEIVLKQQPLSNYTMKQLAKHIAYLPQHPTIPAGITVEQLVQYGRHPHQSWFRQWSEQDAEQVAKAIQLMNLESILDQSVASLSGGQRQRAWLAMILAQDTDIILLDEPTSALDIGHQIEVLESISEMVSAGKTVVLVIHDLAAAARYCDELIAIGEGKVIASGPVNDVITKSLIDSLYKTDVDIMQAPFDHAPVIVPRRKKSNVVDLKRLG</sequence>
<dbReference type="Gene3D" id="3.40.50.300">
    <property type="entry name" value="P-loop containing nucleotide triphosphate hydrolases"/>
    <property type="match status" value="1"/>
</dbReference>
<dbReference type="PROSITE" id="PS00211">
    <property type="entry name" value="ABC_TRANSPORTER_1"/>
    <property type="match status" value="1"/>
</dbReference>
<name>A0ABS8WHA1_9GAMM</name>
<dbReference type="PANTHER" id="PTHR42771">
    <property type="entry name" value="IRON(3+)-HYDROXAMATE IMPORT ATP-BINDING PROTEIN FHUC"/>
    <property type="match status" value="1"/>
</dbReference>
<reference evidence="11 12" key="1">
    <citation type="journal article" date="2022" name="Environ. Microbiol. Rep.">
        <title>Eco-phylogenetic analyses reveal divergent evolution of vitamin B12 metabolism in the marine bacterial family 'Psychromonadaceae'.</title>
        <authorList>
            <person name="Jin X."/>
            <person name="Yang Y."/>
            <person name="Cao H."/>
            <person name="Gao B."/>
            <person name="Zhao Z."/>
        </authorList>
    </citation>
    <scope>NUCLEOTIDE SEQUENCE [LARGE SCALE GENOMIC DNA]</scope>
    <source>
        <strain evidence="11 12">MKS20</strain>
    </source>
</reference>